<dbReference type="Proteomes" id="UP000054422">
    <property type="component" value="Unassembled WGS sequence"/>
</dbReference>
<gene>
    <name evidence="1" type="ORF">EP47_06645</name>
</gene>
<dbReference type="AlphaFoldDB" id="A0A0A2SNW5"/>
<dbReference type="EMBL" id="JNCF01000068">
    <property type="protein sequence ID" value="KGP62427.1"/>
    <property type="molecule type" value="Genomic_DNA"/>
</dbReference>
<name>A0A0A2SNW5_9GAMM</name>
<organism evidence="1 2">
    <name type="scientific">Legionella norrlandica</name>
    <dbReference type="NCBI Taxonomy" id="1498499"/>
    <lineage>
        <taxon>Bacteria</taxon>
        <taxon>Pseudomonadati</taxon>
        <taxon>Pseudomonadota</taxon>
        <taxon>Gammaproteobacteria</taxon>
        <taxon>Legionellales</taxon>
        <taxon>Legionellaceae</taxon>
        <taxon>Legionella</taxon>
    </lineage>
</organism>
<accession>A0A0A2SNW5</accession>
<proteinExistence type="predicted"/>
<sequence length="150" mass="16811">MPPVEVIQSCKNNSPANKSVLMTEIEGIGYNKDSETNCKNQFDTEINGKIYGSATCDDKAYLIIADHKVKLESANNYSTNPSIKSTTAIAQVAGWWKIVDSRKQTYLCIESPLSNTGTASNAYQYFIVADPFNEKKSDFDISFYYFDKKD</sequence>
<protein>
    <submittedName>
        <fullName evidence="1">Uncharacterized protein</fullName>
    </submittedName>
</protein>
<keyword evidence="2" id="KW-1185">Reference proteome</keyword>
<comment type="caution">
    <text evidence="1">The sequence shown here is derived from an EMBL/GenBank/DDBJ whole genome shotgun (WGS) entry which is preliminary data.</text>
</comment>
<evidence type="ECO:0000313" key="1">
    <source>
        <dbReference type="EMBL" id="KGP62427.1"/>
    </source>
</evidence>
<reference evidence="1 2" key="1">
    <citation type="submission" date="2014-05" db="EMBL/GenBank/DDBJ databases">
        <authorList>
            <person name="Rizzardi K."/>
            <person name="Winiecka-Krusnell J."/>
            <person name="Ramliden M."/>
            <person name="Alm E."/>
            <person name="Andersson S."/>
            <person name="Byfors S."/>
        </authorList>
    </citation>
    <scope>NUCLEOTIDE SEQUENCE [LARGE SCALE GENOMIC DNA]</scope>
    <source>
        <strain evidence="1 2">LEGN</strain>
    </source>
</reference>
<evidence type="ECO:0000313" key="2">
    <source>
        <dbReference type="Proteomes" id="UP000054422"/>
    </source>
</evidence>
<dbReference type="OrthoDB" id="5637049at2"/>